<reference evidence="6" key="1">
    <citation type="submission" date="2015-03" db="EMBL/GenBank/DDBJ databases">
        <title>Luteipulveratus halotolerans sp. nov., a novel actinobacterium (Dermacoccaceae) from Sarawak, Malaysia.</title>
        <authorList>
            <person name="Juboi H."/>
            <person name="Basik A."/>
            <person name="Shamsul S.S."/>
            <person name="Arnold P."/>
            <person name="Schmitt E.K."/>
            <person name="Sanglier J.-J."/>
            <person name="Yeo T."/>
        </authorList>
    </citation>
    <scope>NUCLEOTIDE SEQUENCE [LARGE SCALE GENOMIC DNA]</scope>
    <source>
        <strain evidence="6">C296001</strain>
    </source>
</reference>
<dbReference type="PATRIC" id="fig|1631356.3.peg.3950"/>
<dbReference type="OrthoDB" id="9798107at2"/>
<evidence type="ECO:0000256" key="1">
    <source>
        <dbReference type="ARBA" id="ARBA00010702"/>
    </source>
</evidence>
<comment type="cofactor">
    <cofactor evidence="3">
        <name>Mg(2+)</name>
        <dbReference type="ChEBI" id="CHEBI:18420"/>
    </cofactor>
    <text evidence="3">Binds 2 magnesium ions per subunit.</text>
</comment>
<dbReference type="InterPro" id="IPR029021">
    <property type="entry name" value="Prot-tyrosine_phosphatase-like"/>
</dbReference>
<dbReference type="Pfam" id="PF03747">
    <property type="entry name" value="ADP_ribosyl_GH"/>
    <property type="match status" value="1"/>
</dbReference>
<evidence type="ECO:0000313" key="6">
    <source>
        <dbReference type="Proteomes" id="UP000037397"/>
    </source>
</evidence>
<dbReference type="GO" id="GO:0046872">
    <property type="term" value="F:metal ion binding"/>
    <property type="evidence" value="ECO:0007669"/>
    <property type="project" value="UniProtKB-KW"/>
</dbReference>
<feature type="binding site" evidence="3">
    <location>
        <position position="280"/>
    </location>
    <ligand>
        <name>Mg(2+)</name>
        <dbReference type="ChEBI" id="CHEBI:18420"/>
        <label>1</label>
    </ligand>
</feature>
<dbReference type="InterPro" id="IPR050792">
    <property type="entry name" value="ADP-ribosylglycohydrolase"/>
</dbReference>
<keyword evidence="3" id="KW-0460">Magnesium</keyword>
<dbReference type="InterPro" id="IPR036705">
    <property type="entry name" value="Ribosyl_crysJ1_sf"/>
</dbReference>
<feature type="domain" description="Tyrosine specific protein phosphatases" evidence="4">
    <location>
        <begin position="415"/>
        <end position="467"/>
    </location>
</feature>
<dbReference type="SUPFAM" id="SSF101478">
    <property type="entry name" value="ADP-ribosylglycohydrolase"/>
    <property type="match status" value="1"/>
</dbReference>
<feature type="binding site" evidence="3">
    <location>
        <position position="54"/>
    </location>
    <ligand>
        <name>Mg(2+)</name>
        <dbReference type="ChEBI" id="CHEBI:18420"/>
        <label>1</label>
    </ligand>
</feature>
<evidence type="ECO:0000313" key="5">
    <source>
        <dbReference type="EMBL" id="KNX38853.1"/>
    </source>
</evidence>
<name>A0A0L6CMS4_9MICO</name>
<protein>
    <recommendedName>
        <fullName evidence="4">Tyrosine specific protein phosphatases domain-containing protein</fullName>
    </recommendedName>
</protein>
<evidence type="ECO:0000259" key="4">
    <source>
        <dbReference type="PROSITE" id="PS50056"/>
    </source>
</evidence>
<dbReference type="PANTHER" id="PTHR16222">
    <property type="entry name" value="ADP-RIBOSYLGLYCOHYDROLASE"/>
    <property type="match status" value="1"/>
</dbReference>
<dbReference type="STRING" id="1631356.VV01_19690"/>
<comment type="caution">
    <text evidence="5">The sequence shown here is derived from an EMBL/GenBank/DDBJ whole genome shotgun (WGS) entry which is preliminary data.</text>
</comment>
<dbReference type="InterPro" id="IPR005502">
    <property type="entry name" value="Ribosyl_crysJ1"/>
</dbReference>
<dbReference type="GO" id="GO:0016787">
    <property type="term" value="F:hydrolase activity"/>
    <property type="evidence" value="ECO:0007669"/>
    <property type="project" value="UniProtKB-KW"/>
</dbReference>
<dbReference type="Gene3D" id="3.90.190.10">
    <property type="entry name" value="Protein tyrosine phosphatase superfamily"/>
    <property type="match status" value="1"/>
</dbReference>
<dbReference type="Proteomes" id="UP000037397">
    <property type="component" value="Unassembled WGS sequence"/>
</dbReference>
<dbReference type="Gene3D" id="1.10.4080.10">
    <property type="entry name" value="ADP-ribosylation/Crystallin J1"/>
    <property type="match status" value="1"/>
</dbReference>
<evidence type="ECO:0000256" key="3">
    <source>
        <dbReference type="PIRSR" id="PIRSR605502-1"/>
    </source>
</evidence>
<sequence>MELTTAQRDRAAGVLLGQAVGDALGVPYEFAAPPQGDAVMKGGGLGPYAPGEWSDDTQMAAVIAQVAATGADLTTPAVRGRIAHGFNDWRQHGASDIGNQTAAVIGSAWLSLTGSAMNADCSKDELDDETWAAAYEQAALAYTKKHERSAGNGALMRNGIVGLVALDDREATARAAAAVAELTHADPLVAESCILHAEAVRVAVVEGVLDLTRGLDLLPRSSQARWADWLESAAELRPDQIEANGSTFGALRVARAAIAGSTDVRSALQLAVTAGHDTDTVAAITGALIGALHGASGIPATWRRRVHGWPGLRARDLVSLALQTAGAAGPGSWPLASHAPVEPGRPLGVRAPFDDGLILGTQADLARTDADAVVSLSRVGLADRSPSRPPENHVECWLVDSDDPAAHNDLACTLADCADAVAELRAEGKTVLLHCVAAQHRTPSVALVYAVRHCGLSVEDASEQIRKALGANEIDGLLWRTAQLEA</sequence>
<organism evidence="5 6">
    <name type="scientific">Luteipulveratus halotolerans</name>
    <dbReference type="NCBI Taxonomy" id="1631356"/>
    <lineage>
        <taxon>Bacteria</taxon>
        <taxon>Bacillati</taxon>
        <taxon>Actinomycetota</taxon>
        <taxon>Actinomycetes</taxon>
        <taxon>Micrococcales</taxon>
        <taxon>Dermacoccaceae</taxon>
        <taxon>Luteipulveratus</taxon>
    </lineage>
</organism>
<feature type="binding site" evidence="3">
    <location>
        <position position="279"/>
    </location>
    <ligand>
        <name>Mg(2+)</name>
        <dbReference type="ChEBI" id="CHEBI:18420"/>
        <label>1</label>
    </ligand>
</feature>
<comment type="similarity">
    <text evidence="1">Belongs to the ADP-ribosylglycohydrolase family.</text>
</comment>
<feature type="binding site" evidence="3">
    <location>
        <position position="277"/>
    </location>
    <ligand>
        <name>Mg(2+)</name>
        <dbReference type="ChEBI" id="CHEBI:18420"/>
        <label>1</label>
    </ligand>
</feature>
<dbReference type="PROSITE" id="PS50056">
    <property type="entry name" value="TYR_PHOSPHATASE_2"/>
    <property type="match status" value="1"/>
</dbReference>
<dbReference type="RefSeq" id="WP_050671377.1">
    <property type="nucleotide sequence ID" value="NZ_LAIR01000002.1"/>
</dbReference>
<keyword evidence="3" id="KW-0479">Metal-binding</keyword>
<dbReference type="AlphaFoldDB" id="A0A0L6CMS4"/>
<feature type="binding site" evidence="3">
    <location>
        <position position="55"/>
    </location>
    <ligand>
        <name>Mg(2+)</name>
        <dbReference type="ChEBI" id="CHEBI:18420"/>
        <label>1</label>
    </ligand>
</feature>
<dbReference type="PANTHER" id="PTHR16222:SF24">
    <property type="entry name" value="ADP-RIBOSYLHYDROLASE ARH3"/>
    <property type="match status" value="1"/>
</dbReference>
<accession>A0A0L6CMS4</accession>
<evidence type="ECO:0000256" key="2">
    <source>
        <dbReference type="ARBA" id="ARBA00022801"/>
    </source>
</evidence>
<keyword evidence="2" id="KW-0378">Hydrolase</keyword>
<feature type="binding site" evidence="3">
    <location>
        <position position="56"/>
    </location>
    <ligand>
        <name>Mg(2+)</name>
        <dbReference type="ChEBI" id="CHEBI:18420"/>
        <label>1</label>
    </ligand>
</feature>
<dbReference type="EMBL" id="LAIR01000002">
    <property type="protein sequence ID" value="KNX38853.1"/>
    <property type="molecule type" value="Genomic_DNA"/>
</dbReference>
<proteinExistence type="inferred from homology"/>
<keyword evidence="6" id="KW-1185">Reference proteome</keyword>
<dbReference type="InterPro" id="IPR000387">
    <property type="entry name" value="Tyr_Pase_dom"/>
</dbReference>
<dbReference type="SUPFAM" id="SSF52799">
    <property type="entry name" value="(Phosphotyrosine protein) phosphatases II"/>
    <property type="match status" value="1"/>
</dbReference>
<gene>
    <name evidence="5" type="ORF">VV01_19690</name>
</gene>